<dbReference type="InterPro" id="IPR030384">
    <property type="entry name" value="MeTrfase_SMT"/>
</dbReference>
<keyword evidence="11 18" id="KW-0756">Sterol biosynthesis</keyword>
<feature type="compositionally biased region" description="Basic residues" evidence="19">
    <location>
        <begin position="775"/>
        <end position="784"/>
    </location>
</feature>
<comment type="pathway">
    <text evidence="16">Steroid metabolism; ergosterol biosynthesis.</text>
</comment>
<evidence type="ECO:0000256" key="6">
    <source>
        <dbReference type="ARBA" id="ARBA00022691"/>
    </source>
</evidence>
<evidence type="ECO:0000256" key="10">
    <source>
        <dbReference type="ARBA" id="ARBA00023002"/>
    </source>
</evidence>
<evidence type="ECO:0000256" key="12">
    <source>
        <dbReference type="ARBA" id="ARBA00023098"/>
    </source>
</evidence>
<dbReference type="GO" id="GO:0050613">
    <property type="term" value="F:Delta14-sterol reductase activity"/>
    <property type="evidence" value="ECO:0007669"/>
    <property type="project" value="TreeGrafter"/>
</dbReference>
<proteinExistence type="inferred from homology"/>
<evidence type="ECO:0000256" key="18">
    <source>
        <dbReference type="RuleBase" id="RU369120"/>
    </source>
</evidence>
<dbReference type="CDD" id="cd02440">
    <property type="entry name" value="AdoMet_MTases"/>
    <property type="match status" value="1"/>
</dbReference>
<feature type="compositionally biased region" description="Polar residues" evidence="19">
    <location>
        <begin position="1294"/>
        <end position="1306"/>
    </location>
</feature>
<keyword evidence="3 18" id="KW-0444">Lipid biosynthesis</keyword>
<dbReference type="PROSITE" id="PS51685">
    <property type="entry name" value="SAM_MT_ERG6_SMT"/>
    <property type="match status" value="1"/>
</dbReference>
<evidence type="ECO:0000256" key="17">
    <source>
        <dbReference type="PROSITE-ProRule" id="PRU01022"/>
    </source>
</evidence>
<feature type="compositionally biased region" description="Low complexity" evidence="19">
    <location>
        <begin position="1358"/>
        <end position="1376"/>
    </location>
</feature>
<dbReference type="Gene3D" id="1.20.120.1630">
    <property type="match status" value="1"/>
</dbReference>
<dbReference type="PANTHER" id="PTHR21257">
    <property type="entry name" value="DELTA(14)-STEROL REDUCTASE"/>
    <property type="match status" value="1"/>
</dbReference>
<keyword evidence="4 17" id="KW-0489">Methyltransferase</keyword>
<keyword evidence="8 18" id="KW-0752">Steroid biosynthesis</keyword>
<evidence type="ECO:0000256" key="15">
    <source>
        <dbReference type="ARBA" id="ARBA00023221"/>
    </source>
</evidence>
<dbReference type="InterPro" id="IPR029063">
    <property type="entry name" value="SAM-dependent_MTases_sf"/>
</dbReference>
<evidence type="ECO:0000256" key="2">
    <source>
        <dbReference type="ARBA" id="ARBA00005402"/>
    </source>
</evidence>
<evidence type="ECO:0000256" key="9">
    <source>
        <dbReference type="ARBA" id="ARBA00022989"/>
    </source>
</evidence>
<evidence type="ECO:0000256" key="1">
    <source>
        <dbReference type="ARBA" id="ARBA00004141"/>
    </source>
</evidence>
<feature type="transmembrane region" description="Helical" evidence="18">
    <location>
        <begin position="114"/>
        <end position="136"/>
    </location>
</feature>
<comment type="similarity">
    <text evidence="2 18">Belongs to the ERG4/ERG24 family.</text>
</comment>
<sequence length="1638" mass="176635">MAARKIEYDFGGPIGATGIVFGLPVFMNVLYFACNDISGCPAPALLSPRTLTWDGLKAQIPWPEDGLAGFVSWEATAWLLAYYALSLVLYRVLPAQELFGTKLKETGKPLKYRFNAFSATVFQLVPCIVGTYMHGADFFVWTWITDNYLQLLSANIIIANIISVIVYVNSFNVKPGNPDMRELAVGGHTGNVIYDFFIGRELNPRVNVPLIGEVDVKAWLEMRPGLTGWLLLNLSFVAKQYRQYGFVSDSIVFIAAVQGYYVLEGQYAEAGILGMMDITTDGLGFMLTFGDIVWVPFLYSTQVRYLSTYPVHLGWQGLAIVGTTFAVGLYIFRSSNSQKSAFRKDPNDKAFKDMSFIQTKRGTRLLTGGWWGRARHINYFGDWLQSLPFCLPTGFAGYVILPAVSAAFESMEAEAVTMLDGRRVVPGQAAGWGMLFTYFYSAWFGFLLVHRERRDDAACQEKYGDDWETYKRTLIYTLPSWNWTAVTSRQSPQTLVFGSDHPEDNIHRSYPPLSDMSNYLGVKETSMASTGMISYDEAKQHAFDSVLHRNSKANTGGLRAMVNKNSAANAAASQDYFQYWDDKKAEDETEETREERTSNYANLTRQYYNLATDFYEYGWSQSFHFCRFAYGESFHRAIARHEHYLAHNMSISSDMKVLDVGCGVGGPAREIVKFTGAHVTGLNINEYQVERAGVYAEREGLSHRLQFVQGDFMKMPFPDNSFDAVYAIEATVHAPSLQGVYSEILRVLKPGAPADPPGHRAGQRDRADVQDIARRRGHARRGLHARQEPGPGGDERRGRGAVVLAAGLEPAARADGGRRGDGAADEQVGAAGDARVLRGAGEGRAAAGGHEQDGGEPGDGGGCAGAGGEARLVYAHVSNGWAEAEGRGSSGCVRVRVRVHGDGMDVKVRLVHVRRVATDTSFERDTQLIHAMLGQDYEVASMWFARGLSWLTVVRCGWFACSLSCVNRALPGGALIDRPPHSSTAASRIRRICCLPASRGTLLPPQPQRTNCLLHPRGRMETVGLFPPGEVLPLSTLDEPPPDLPLDDTVVDVTRTELVAELVVENSDEALQEDPDAPQSEGVEVEEIIDVIIEHTTTTTSAPIAADAVEEPPSETGDAPRFDQGVSFASIATSLSVFGPGHEESSREDLQVLEHDDAEVLGQLMEIFAPDPESSDDDDDEGDIETHAPVLDAESRGSEEQAAQIGKRDRAAPATAAAGRARRATMDNKEAKEGAAPTPKRGRPTGRPSSAQKVADTPATGKKRGRPAATPASAKQVNGTPASGKRRGRPPGTPSTTQKTAGTPTSGKKRGRPSATPASTKQARDAPSATPKRGRPAATPASAQAKDTPVSEKRRGPPKAAEAAAPSTAKAVPTAGAGRGRRSARQTATATAPSAKPQRVAKRGRPPRSAAAKTLSFDKETKPGMRVTARSTAPKAKKVETTKTPARAAKATLADAAKPMGVTKRGRPARAAAAAAAGAKPAARRGRATWAEVFPEEDDKTGSGVRRNARAAAAEKAELAKTATETKSRRGRAAAAASSFTEETQPADKPKRGRPARAKVEEAPLASAPAAPKSRKKQTATPTPAPKAAPATTRGRPARRVAGAAPEKPSRKVAQKEAVSTVTPAAGTKRTRGRPKRA</sequence>
<feature type="compositionally biased region" description="Acidic residues" evidence="19">
    <location>
        <begin position="1173"/>
        <end position="1183"/>
    </location>
</feature>
<keyword evidence="10 18" id="KW-0560">Oxidoreductase</keyword>
<dbReference type="Pfam" id="PF08241">
    <property type="entry name" value="Methyltransf_11"/>
    <property type="match status" value="1"/>
</dbReference>
<dbReference type="GO" id="GO:0003677">
    <property type="term" value="F:DNA binding"/>
    <property type="evidence" value="ECO:0007669"/>
    <property type="project" value="InterPro"/>
</dbReference>
<dbReference type="InterPro" id="IPR018083">
    <property type="entry name" value="Sterol_reductase_CS"/>
</dbReference>
<dbReference type="PROSITE" id="PS01017">
    <property type="entry name" value="STEROL_REDUCT_1"/>
    <property type="match status" value="1"/>
</dbReference>
<evidence type="ECO:0000256" key="13">
    <source>
        <dbReference type="ARBA" id="ARBA00023136"/>
    </source>
</evidence>
<evidence type="ECO:0000256" key="3">
    <source>
        <dbReference type="ARBA" id="ARBA00022516"/>
    </source>
</evidence>
<comment type="subcellular location">
    <subcellularLocation>
        <location evidence="1">Membrane</location>
        <topology evidence="1">Multi-pass membrane protein</topology>
    </subcellularLocation>
</comment>
<keyword evidence="6 17" id="KW-0949">S-adenosyl-L-methionine</keyword>
<dbReference type="GO" id="GO:0008757">
    <property type="term" value="F:S-adenosylmethionine-dependent methyltransferase activity"/>
    <property type="evidence" value="ECO:0007669"/>
    <property type="project" value="InterPro"/>
</dbReference>
<dbReference type="PROSITE" id="PS01018">
    <property type="entry name" value="STEROL_REDUCT_2"/>
    <property type="match status" value="1"/>
</dbReference>
<feature type="compositionally biased region" description="Low complexity" evidence="19">
    <location>
        <begin position="1469"/>
        <end position="1481"/>
    </location>
</feature>
<feature type="region of interest" description="Disordered" evidence="19">
    <location>
        <begin position="1169"/>
        <end position="1638"/>
    </location>
</feature>
<organism evidence="21 22">
    <name type="scientific">Stachybotrys chlorohalonatus (strain IBT 40285)</name>
    <dbReference type="NCBI Taxonomy" id="1283841"/>
    <lineage>
        <taxon>Eukaryota</taxon>
        <taxon>Fungi</taxon>
        <taxon>Dikarya</taxon>
        <taxon>Ascomycota</taxon>
        <taxon>Pezizomycotina</taxon>
        <taxon>Sordariomycetes</taxon>
        <taxon>Hypocreomycetidae</taxon>
        <taxon>Hypocreales</taxon>
        <taxon>Stachybotryaceae</taxon>
        <taxon>Stachybotrys</taxon>
    </lineage>
</organism>
<keyword evidence="12 18" id="KW-0443">Lipid metabolism</keyword>
<feature type="compositionally biased region" description="Low complexity" evidence="19">
    <location>
        <begin position="1442"/>
        <end position="1458"/>
    </location>
</feature>
<evidence type="ECO:0000259" key="20">
    <source>
        <dbReference type="PROSITE" id="PS51685"/>
    </source>
</evidence>
<feature type="transmembrane region" description="Helical" evidence="18">
    <location>
        <begin position="12"/>
        <end position="33"/>
    </location>
</feature>
<dbReference type="Gene3D" id="3.40.50.150">
    <property type="entry name" value="Vaccinia Virus protein VP39"/>
    <property type="match status" value="1"/>
</dbReference>
<evidence type="ECO:0000256" key="4">
    <source>
        <dbReference type="ARBA" id="ARBA00022603"/>
    </source>
</evidence>
<dbReference type="InParanoid" id="A0A084Q8C8"/>
<dbReference type="GO" id="GO:0006696">
    <property type="term" value="P:ergosterol biosynthetic process"/>
    <property type="evidence" value="ECO:0007669"/>
    <property type="project" value="TreeGrafter"/>
</dbReference>
<feature type="transmembrane region" description="Helical" evidence="18">
    <location>
        <begin position="283"/>
        <end position="301"/>
    </location>
</feature>
<dbReference type="SMART" id="SM00384">
    <property type="entry name" value="AT_hook"/>
    <property type="match status" value="7"/>
</dbReference>
<feature type="compositionally biased region" description="Basic and acidic residues" evidence="19">
    <location>
        <begin position="1513"/>
        <end position="1528"/>
    </location>
</feature>
<keyword evidence="22" id="KW-1185">Reference proteome</keyword>
<keyword evidence="15 18" id="KW-0753">Steroid metabolism</keyword>
<dbReference type="InterPro" id="IPR017956">
    <property type="entry name" value="AT_hook_DNA-bd_motif"/>
</dbReference>
<reference evidence="21 22" key="1">
    <citation type="journal article" date="2014" name="BMC Genomics">
        <title>Comparative genome sequencing reveals chemotype-specific gene clusters in the toxigenic black mold Stachybotrys.</title>
        <authorList>
            <person name="Semeiks J."/>
            <person name="Borek D."/>
            <person name="Otwinowski Z."/>
            <person name="Grishin N.V."/>
        </authorList>
    </citation>
    <scope>NUCLEOTIDE SEQUENCE [LARGE SCALE GENOMIC DNA]</scope>
    <source>
        <strain evidence="21 22">IBT 40285</strain>
    </source>
</reference>
<feature type="compositionally biased region" description="Low complexity" evidence="19">
    <location>
        <begin position="1385"/>
        <end position="1395"/>
    </location>
</feature>
<evidence type="ECO:0000313" key="21">
    <source>
        <dbReference type="EMBL" id="KFA60213.1"/>
    </source>
</evidence>
<evidence type="ECO:0000256" key="11">
    <source>
        <dbReference type="ARBA" id="ARBA00023011"/>
    </source>
</evidence>
<dbReference type="PANTHER" id="PTHR21257:SF52">
    <property type="entry name" value="DELTA(14)-STEROL REDUCTASE TM7SF2"/>
    <property type="match status" value="1"/>
</dbReference>
<dbReference type="GO" id="GO:0005789">
    <property type="term" value="C:endoplasmic reticulum membrane"/>
    <property type="evidence" value="ECO:0007669"/>
    <property type="project" value="TreeGrafter"/>
</dbReference>
<dbReference type="Proteomes" id="UP000028524">
    <property type="component" value="Unassembled WGS sequence"/>
</dbReference>
<evidence type="ECO:0000256" key="7">
    <source>
        <dbReference type="ARBA" id="ARBA00022692"/>
    </source>
</evidence>
<dbReference type="HOGENOM" id="CLU_003277_0_0_1"/>
<feature type="region of interest" description="Disordered" evidence="19">
    <location>
        <begin position="775"/>
        <end position="798"/>
    </location>
</feature>
<evidence type="ECO:0000256" key="8">
    <source>
        <dbReference type="ARBA" id="ARBA00022955"/>
    </source>
</evidence>
<dbReference type="GO" id="GO:0032259">
    <property type="term" value="P:methylation"/>
    <property type="evidence" value="ECO:0007669"/>
    <property type="project" value="UniProtKB-KW"/>
</dbReference>
<dbReference type="InterPro" id="IPR001171">
    <property type="entry name" value="ERG24_DHCR-like"/>
</dbReference>
<feature type="transmembrane region" description="Helical" evidence="18">
    <location>
        <begin position="244"/>
        <end position="263"/>
    </location>
</feature>
<evidence type="ECO:0000256" key="19">
    <source>
        <dbReference type="SAM" id="MobiDB-lite"/>
    </source>
</evidence>
<comment type="similarity">
    <text evidence="17">Belongs to the class I-like SAM-binding methyltransferase superfamily. Erg6/SMT family.</text>
</comment>
<feature type="region of interest" description="Disordered" evidence="19">
    <location>
        <begin position="842"/>
        <end position="863"/>
    </location>
</feature>
<keyword evidence="5 17" id="KW-0808">Transferase</keyword>
<evidence type="ECO:0000313" key="22">
    <source>
        <dbReference type="Proteomes" id="UP000028524"/>
    </source>
</evidence>
<keyword evidence="9 18" id="KW-1133">Transmembrane helix</keyword>
<feature type="compositionally biased region" description="Low complexity" evidence="19">
    <location>
        <begin position="1579"/>
        <end position="1606"/>
    </location>
</feature>
<keyword evidence="7 18" id="KW-0812">Transmembrane</keyword>
<evidence type="ECO:0000256" key="16">
    <source>
        <dbReference type="ARBA" id="ARBA00029435"/>
    </source>
</evidence>
<feature type="compositionally biased region" description="Low complexity" evidence="19">
    <location>
        <begin position="1563"/>
        <end position="1572"/>
    </location>
</feature>
<evidence type="ECO:0000256" key="14">
    <source>
        <dbReference type="ARBA" id="ARBA00023166"/>
    </source>
</evidence>
<dbReference type="OrthoDB" id="10262235at2759"/>
<dbReference type="Pfam" id="PF01222">
    <property type="entry name" value="ERG4_ERG24"/>
    <property type="match status" value="1"/>
</dbReference>
<feature type="domain" description="SAM-dependent methyltransferase Erg6/SMT-type" evidence="20">
    <location>
        <begin position="607"/>
        <end position="751"/>
    </location>
</feature>
<dbReference type="SUPFAM" id="SSF53335">
    <property type="entry name" value="S-adenosyl-L-methionine-dependent methyltransferases"/>
    <property type="match status" value="1"/>
</dbReference>
<feature type="compositionally biased region" description="Basic residues" evidence="19">
    <location>
        <begin position="1629"/>
        <end position="1638"/>
    </location>
</feature>
<feature type="transmembrane region" description="Helical" evidence="18">
    <location>
        <begin position="75"/>
        <end position="93"/>
    </location>
</feature>
<feature type="compositionally biased region" description="Basic and acidic residues" evidence="19">
    <location>
        <begin position="1224"/>
        <end position="1233"/>
    </location>
</feature>
<dbReference type="PRINTS" id="PR00929">
    <property type="entry name" value="ATHOOK"/>
</dbReference>
<accession>A0A084Q8C8</accession>
<name>A0A084Q8C8_STAC4</name>
<gene>
    <name evidence="21" type="ORF">S40285_07323</name>
</gene>
<dbReference type="EMBL" id="KL660943">
    <property type="protein sequence ID" value="KFA60213.1"/>
    <property type="molecule type" value="Genomic_DNA"/>
</dbReference>
<feature type="transmembrane region" description="Helical" evidence="18">
    <location>
        <begin position="386"/>
        <end position="408"/>
    </location>
</feature>
<feature type="transmembrane region" description="Helical" evidence="18">
    <location>
        <begin position="313"/>
        <end position="332"/>
    </location>
</feature>
<evidence type="ECO:0000256" key="5">
    <source>
        <dbReference type="ARBA" id="ARBA00022679"/>
    </source>
</evidence>
<feature type="transmembrane region" description="Helical" evidence="18">
    <location>
        <begin position="148"/>
        <end position="168"/>
    </location>
</feature>
<dbReference type="InterPro" id="IPR013216">
    <property type="entry name" value="Methyltransf_11"/>
</dbReference>
<protein>
    <recommendedName>
        <fullName evidence="18">Delta(14)-sterol reductase</fullName>
    </recommendedName>
    <alternativeName>
        <fullName evidence="18">C-14 sterol reductase</fullName>
    </alternativeName>
    <alternativeName>
        <fullName evidence="18">Sterol C14-reductase</fullName>
    </alternativeName>
</protein>
<feature type="transmembrane region" description="Helical" evidence="18">
    <location>
        <begin position="429"/>
        <end position="449"/>
    </location>
</feature>
<keyword evidence="14 18" id="KW-1207">Sterol metabolism</keyword>
<dbReference type="STRING" id="1283841.A0A084Q8C8"/>
<keyword evidence="13 18" id="KW-0472">Membrane</keyword>